<evidence type="ECO:0000313" key="1">
    <source>
        <dbReference type="EMBL" id="KAJ8684294.1"/>
    </source>
</evidence>
<keyword evidence="2" id="KW-1185">Reference proteome</keyword>
<accession>A0ACC2PL55</accession>
<gene>
    <name evidence="1" type="ORF">QAD02_020086</name>
</gene>
<sequence>MAPKSHEKKRVRIKDGHEASYIESRRSSRLREGRPRRRSRSRSSRVSSLAGGPGSLGIGKTHRPSVAELVYQVLERASNRGVLKRQKSNATSQFRKVQRRRYSKHLKPQPAPRRLVPEPTGPVDRLIGQLSCKLSSLQGEESMYRRICEVLSLGSVLGFLVPSDASGKVFQICPSIWSSQELPTKQNSMET</sequence>
<dbReference type="EMBL" id="CM056741">
    <property type="protein sequence ID" value="KAJ8684294.1"/>
    <property type="molecule type" value="Genomic_DNA"/>
</dbReference>
<proteinExistence type="predicted"/>
<reference evidence="1" key="1">
    <citation type="submission" date="2023-04" db="EMBL/GenBank/DDBJ databases">
        <title>A chromosome-level genome assembly of the parasitoid wasp Eretmocerus hayati.</title>
        <authorList>
            <person name="Zhong Y."/>
            <person name="Liu S."/>
            <person name="Liu Y."/>
        </authorList>
    </citation>
    <scope>NUCLEOTIDE SEQUENCE</scope>
    <source>
        <strain evidence="1">ZJU_SS_LIU_2023</strain>
    </source>
</reference>
<evidence type="ECO:0000313" key="2">
    <source>
        <dbReference type="Proteomes" id="UP001239111"/>
    </source>
</evidence>
<name>A0ACC2PL55_9HYME</name>
<comment type="caution">
    <text evidence="1">The sequence shown here is derived from an EMBL/GenBank/DDBJ whole genome shotgun (WGS) entry which is preliminary data.</text>
</comment>
<dbReference type="Proteomes" id="UP001239111">
    <property type="component" value="Chromosome 1"/>
</dbReference>
<organism evidence="1 2">
    <name type="scientific">Eretmocerus hayati</name>
    <dbReference type="NCBI Taxonomy" id="131215"/>
    <lineage>
        <taxon>Eukaryota</taxon>
        <taxon>Metazoa</taxon>
        <taxon>Ecdysozoa</taxon>
        <taxon>Arthropoda</taxon>
        <taxon>Hexapoda</taxon>
        <taxon>Insecta</taxon>
        <taxon>Pterygota</taxon>
        <taxon>Neoptera</taxon>
        <taxon>Endopterygota</taxon>
        <taxon>Hymenoptera</taxon>
        <taxon>Apocrita</taxon>
        <taxon>Proctotrupomorpha</taxon>
        <taxon>Chalcidoidea</taxon>
        <taxon>Aphelinidae</taxon>
        <taxon>Aphelininae</taxon>
        <taxon>Eretmocerus</taxon>
    </lineage>
</organism>
<protein>
    <submittedName>
        <fullName evidence="1">Uncharacterized protein</fullName>
    </submittedName>
</protein>